<protein>
    <submittedName>
        <fullName evidence="1">Uncharacterized protein</fullName>
    </submittedName>
</protein>
<keyword evidence="2" id="KW-1185">Reference proteome</keyword>
<accession>A0AAP0NZJ4</accession>
<name>A0AAP0NZJ4_9MAGN</name>
<proteinExistence type="predicted"/>
<dbReference type="EMBL" id="JBBNAG010000006">
    <property type="protein sequence ID" value="KAK9125752.1"/>
    <property type="molecule type" value="Genomic_DNA"/>
</dbReference>
<reference evidence="1 2" key="1">
    <citation type="submission" date="2024-01" db="EMBL/GenBank/DDBJ databases">
        <title>Genome assemblies of Stephania.</title>
        <authorList>
            <person name="Yang L."/>
        </authorList>
    </citation>
    <scope>NUCLEOTIDE SEQUENCE [LARGE SCALE GENOMIC DNA]</scope>
    <source>
        <strain evidence="1">JXDWG</strain>
        <tissue evidence="1">Leaf</tissue>
    </source>
</reference>
<gene>
    <name evidence="1" type="ORF">Scep_014598</name>
</gene>
<sequence length="84" mass="9701">MERNREQEGEVTSMSKRCEIFAFTRLIRGSTCKNFEVLATTSIDCVVKVKLYGTSMTLDANIWPIMTIELNIKFDQYDHCRADS</sequence>
<dbReference type="AlphaFoldDB" id="A0AAP0NZJ4"/>
<dbReference type="Proteomes" id="UP001419268">
    <property type="component" value="Unassembled WGS sequence"/>
</dbReference>
<organism evidence="1 2">
    <name type="scientific">Stephania cephalantha</name>
    <dbReference type="NCBI Taxonomy" id="152367"/>
    <lineage>
        <taxon>Eukaryota</taxon>
        <taxon>Viridiplantae</taxon>
        <taxon>Streptophyta</taxon>
        <taxon>Embryophyta</taxon>
        <taxon>Tracheophyta</taxon>
        <taxon>Spermatophyta</taxon>
        <taxon>Magnoliopsida</taxon>
        <taxon>Ranunculales</taxon>
        <taxon>Menispermaceae</taxon>
        <taxon>Menispermoideae</taxon>
        <taxon>Cissampelideae</taxon>
        <taxon>Stephania</taxon>
    </lineage>
</organism>
<comment type="caution">
    <text evidence="1">The sequence shown here is derived from an EMBL/GenBank/DDBJ whole genome shotgun (WGS) entry which is preliminary data.</text>
</comment>
<evidence type="ECO:0000313" key="2">
    <source>
        <dbReference type="Proteomes" id="UP001419268"/>
    </source>
</evidence>
<evidence type="ECO:0000313" key="1">
    <source>
        <dbReference type="EMBL" id="KAK9125752.1"/>
    </source>
</evidence>